<keyword evidence="3" id="KW-1185">Reference proteome</keyword>
<dbReference type="Gene3D" id="3.40.50.10140">
    <property type="entry name" value="Toll/interleukin-1 receptor homology (TIR) domain"/>
    <property type="match status" value="1"/>
</dbReference>
<evidence type="ECO:0000259" key="1">
    <source>
        <dbReference type="SMART" id="SM00255"/>
    </source>
</evidence>
<dbReference type="Proteomes" id="UP001219349">
    <property type="component" value="Chromosome"/>
</dbReference>
<organism evidence="2 3">
    <name type="scientific">Paracoccus fistulariae</name>
    <dbReference type="NCBI Taxonomy" id="658446"/>
    <lineage>
        <taxon>Bacteria</taxon>
        <taxon>Pseudomonadati</taxon>
        <taxon>Pseudomonadota</taxon>
        <taxon>Alphaproteobacteria</taxon>
        <taxon>Rhodobacterales</taxon>
        <taxon>Paracoccaceae</taxon>
        <taxon>Paracoccus</taxon>
    </lineage>
</organism>
<protein>
    <submittedName>
        <fullName evidence="2">TIR domain-containing protein</fullName>
    </submittedName>
</protein>
<accession>A0ABY7SQR5</accession>
<reference evidence="2 3" key="1">
    <citation type="submission" date="2021-01" db="EMBL/GenBank/DDBJ databases">
        <title>Biogeographic distribution of Paracoccus.</title>
        <authorList>
            <person name="Hollensteiner J."/>
            <person name="Leineberger J."/>
            <person name="Brinkhoff T."/>
            <person name="Daniel R."/>
        </authorList>
    </citation>
    <scope>NUCLEOTIDE SEQUENCE [LARGE SCALE GENOMIC DNA]</scope>
    <source>
        <strain evidence="2 3">KCTC 22803</strain>
    </source>
</reference>
<dbReference type="InterPro" id="IPR035897">
    <property type="entry name" value="Toll_tir_struct_dom_sf"/>
</dbReference>
<gene>
    <name evidence="2" type="ORF">JHX87_08345</name>
</gene>
<dbReference type="SUPFAM" id="SSF52200">
    <property type="entry name" value="Toll/Interleukin receptor TIR domain"/>
    <property type="match status" value="1"/>
</dbReference>
<name>A0ABY7SQR5_9RHOB</name>
<dbReference type="SMART" id="SM00255">
    <property type="entry name" value="TIR"/>
    <property type="match status" value="1"/>
</dbReference>
<sequence length="252" mass="27867">MADVSPLPILADCGYARRMAENRDYDIALSFAGEERDYVDRVANLLKERGIKVFYDLFEEADLWGKDLYVHLSEVYHRRAQFTVMFISRAYADKLWTNHERKSAQARAFQEAQEYILPARFDDTEIPGVLPTVGYISLRNRSPEDFVSLVTKKLVSSGGSVPTELVRRDFSTLARAEASAGSKLSISVRDDEGTPIKGCNLTVQANNGTSIAAKTGDDGLAVFELKVRSDLPLNFHPAATGARLVFTPIGAG</sequence>
<feature type="domain" description="TIR" evidence="1">
    <location>
        <begin position="24"/>
        <end position="183"/>
    </location>
</feature>
<dbReference type="EMBL" id="CP067136">
    <property type="protein sequence ID" value="WCR08787.1"/>
    <property type="molecule type" value="Genomic_DNA"/>
</dbReference>
<proteinExistence type="predicted"/>
<dbReference type="Pfam" id="PF13676">
    <property type="entry name" value="TIR_2"/>
    <property type="match status" value="1"/>
</dbReference>
<dbReference type="InterPro" id="IPR000157">
    <property type="entry name" value="TIR_dom"/>
</dbReference>
<evidence type="ECO:0000313" key="2">
    <source>
        <dbReference type="EMBL" id="WCR08787.1"/>
    </source>
</evidence>
<dbReference type="SUPFAM" id="SSF49373">
    <property type="entry name" value="Invasin/intimin cell-adhesion fragments"/>
    <property type="match status" value="1"/>
</dbReference>
<evidence type="ECO:0000313" key="3">
    <source>
        <dbReference type="Proteomes" id="UP001219349"/>
    </source>
</evidence>
<dbReference type="InterPro" id="IPR008964">
    <property type="entry name" value="Invasin/intimin_cell_adhesion"/>
</dbReference>